<name>A0AAV9IFR1_9RHOD</name>
<dbReference type="SUPFAM" id="SSF52467">
    <property type="entry name" value="DHS-like NAD/FAD-binding domain"/>
    <property type="match status" value="1"/>
</dbReference>
<comment type="caution">
    <text evidence="9">The sequence shown here is derived from an EMBL/GenBank/DDBJ whole genome shotgun (WGS) entry which is preliminary data.</text>
</comment>
<dbReference type="InterPro" id="IPR003000">
    <property type="entry name" value="Sirtuin"/>
</dbReference>
<feature type="binding site" evidence="7">
    <location>
        <position position="146"/>
    </location>
    <ligand>
        <name>Zn(2+)</name>
        <dbReference type="ChEBI" id="CHEBI:29105"/>
    </ligand>
</feature>
<dbReference type="PANTHER" id="PTHR11085">
    <property type="entry name" value="NAD-DEPENDENT PROTEIN DEACYLASE SIRTUIN-5, MITOCHONDRIAL-RELATED"/>
    <property type="match status" value="1"/>
</dbReference>
<dbReference type="GO" id="GO:0070403">
    <property type="term" value="F:NAD+ binding"/>
    <property type="evidence" value="ECO:0007669"/>
    <property type="project" value="InterPro"/>
</dbReference>
<evidence type="ECO:0000256" key="6">
    <source>
        <dbReference type="ARBA" id="ARBA00038170"/>
    </source>
</evidence>
<keyword evidence="2" id="KW-0808">Transferase</keyword>
<dbReference type="Gene3D" id="3.40.50.1220">
    <property type="entry name" value="TPP-binding domain"/>
    <property type="match status" value="1"/>
</dbReference>
<reference evidence="9 10" key="1">
    <citation type="submission" date="2022-07" db="EMBL/GenBank/DDBJ databases">
        <title>Genome-wide signatures of adaptation to extreme environments.</title>
        <authorList>
            <person name="Cho C.H."/>
            <person name="Yoon H.S."/>
        </authorList>
    </citation>
    <scope>NUCLEOTIDE SEQUENCE [LARGE SCALE GENOMIC DNA]</scope>
    <source>
        <strain evidence="9 10">108.79 E11</strain>
    </source>
</reference>
<dbReference type="InterPro" id="IPR026590">
    <property type="entry name" value="Ssirtuin_cat_dom"/>
</dbReference>
<evidence type="ECO:0000313" key="9">
    <source>
        <dbReference type="EMBL" id="KAK4526154.1"/>
    </source>
</evidence>
<evidence type="ECO:0000313" key="10">
    <source>
        <dbReference type="Proteomes" id="UP001300502"/>
    </source>
</evidence>
<feature type="domain" description="Deacetylase sirtuin-type" evidence="8">
    <location>
        <begin position="29"/>
        <end position="271"/>
    </location>
</feature>
<comment type="similarity">
    <text evidence="6">Belongs to the sirtuin family. Class IV subfamily.</text>
</comment>
<dbReference type="Proteomes" id="UP001300502">
    <property type="component" value="Unassembled WGS sequence"/>
</dbReference>
<dbReference type="EC" id="2.3.1.286" evidence="1"/>
<dbReference type="GO" id="GO:0000122">
    <property type="term" value="P:negative regulation of transcription by RNA polymerase II"/>
    <property type="evidence" value="ECO:0007669"/>
    <property type="project" value="TreeGrafter"/>
</dbReference>
<dbReference type="GO" id="GO:0005634">
    <property type="term" value="C:nucleus"/>
    <property type="evidence" value="ECO:0007669"/>
    <property type="project" value="TreeGrafter"/>
</dbReference>
<keyword evidence="5" id="KW-0520">NAD</keyword>
<sequence>MNGATEYAQLLSPCKHKGKLNLKEKEESAVTLSLKLRKLATLLRESGHTVVHTGAGISTKAGIADFRGPCGLWTLEGRNQSETCSISFEDALPTVAHLGISQLCKEKLVQFVVTQNVDGIHRKSGVPEELLAEVHGCLFVGYCKNCNRKQVLDKPTKSVGFKDIHVPCSSCNGSLCDFVLDWYDELPKLDLENAITHSKKADLHIVIGSSLQMLPCKNFCLMSSAKGANVVIINLSETSQDSKATMLIRGDSDRCISAILFLLQLPVVLWVPKEVVQVSNSLDARKFKDRNYSADNNMYWQLVVDCSAFPRSPHRILPDRVETHPLDCSVDWTWDERCLLEIWISSPWIPTVSVTFQVFFPEMPCCSFSVKHSFSYMNNCVYESFRLSNVSSLTDVVEGFYLAHSQCIDPKEMRQLLCSNPESFFYKSTAHKRYQICLLCEREVYCTSRKRHLMRKHYYKKH</sequence>
<dbReference type="InterPro" id="IPR050134">
    <property type="entry name" value="NAD-dep_sirtuin_deacylases"/>
</dbReference>
<accession>A0AAV9IFR1</accession>
<evidence type="ECO:0000259" key="8">
    <source>
        <dbReference type="PROSITE" id="PS50305"/>
    </source>
</evidence>
<keyword evidence="4 7" id="KW-0862">Zinc</keyword>
<feature type="binding site" evidence="7">
    <location>
        <position position="171"/>
    </location>
    <ligand>
        <name>Zn(2+)</name>
        <dbReference type="ChEBI" id="CHEBI:29105"/>
    </ligand>
</feature>
<evidence type="ECO:0000256" key="3">
    <source>
        <dbReference type="ARBA" id="ARBA00022723"/>
    </source>
</evidence>
<evidence type="ECO:0000256" key="4">
    <source>
        <dbReference type="ARBA" id="ARBA00022833"/>
    </source>
</evidence>
<evidence type="ECO:0000256" key="1">
    <source>
        <dbReference type="ARBA" id="ARBA00012928"/>
    </source>
</evidence>
<dbReference type="InterPro" id="IPR029035">
    <property type="entry name" value="DHS-like_NAD/FAD-binding_dom"/>
</dbReference>
<dbReference type="PROSITE" id="PS50305">
    <property type="entry name" value="SIRTUIN"/>
    <property type="match status" value="1"/>
</dbReference>
<gene>
    <name evidence="9" type="ORF">GAYE_SCF20G4068</name>
</gene>
<dbReference type="Pfam" id="PF02146">
    <property type="entry name" value="SIR2"/>
    <property type="match status" value="1"/>
</dbReference>
<organism evidence="9 10">
    <name type="scientific">Galdieria yellowstonensis</name>
    <dbReference type="NCBI Taxonomy" id="3028027"/>
    <lineage>
        <taxon>Eukaryota</taxon>
        <taxon>Rhodophyta</taxon>
        <taxon>Bangiophyceae</taxon>
        <taxon>Galdieriales</taxon>
        <taxon>Galdieriaceae</taxon>
        <taxon>Galdieria</taxon>
    </lineage>
</organism>
<feature type="binding site" evidence="7">
    <location>
        <position position="143"/>
    </location>
    <ligand>
        <name>Zn(2+)</name>
        <dbReference type="ChEBI" id="CHEBI:29105"/>
    </ligand>
</feature>
<evidence type="ECO:0000256" key="2">
    <source>
        <dbReference type="ARBA" id="ARBA00022679"/>
    </source>
</evidence>
<evidence type="ECO:0000256" key="7">
    <source>
        <dbReference type="PROSITE-ProRule" id="PRU00236"/>
    </source>
</evidence>
<evidence type="ECO:0000256" key="5">
    <source>
        <dbReference type="ARBA" id="ARBA00023027"/>
    </source>
</evidence>
<feature type="active site" description="Proton acceptor" evidence="7">
    <location>
        <position position="135"/>
    </location>
</feature>
<proteinExistence type="inferred from homology"/>
<keyword evidence="10" id="KW-1185">Reference proteome</keyword>
<feature type="binding site" evidence="7">
    <location>
        <position position="168"/>
    </location>
    <ligand>
        <name>Zn(2+)</name>
        <dbReference type="ChEBI" id="CHEBI:29105"/>
    </ligand>
</feature>
<keyword evidence="3 7" id="KW-0479">Metal-binding</keyword>
<dbReference type="PANTHER" id="PTHR11085:SF12">
    <property type="entry name" value="NAD-DEPENDENT PROTEIN DEACYLASE SIRTUIN-6"/>
    <property type="match status" value="1"/>
</dbReference>
<dbReference type="FunFam" id="3.40.50.1220:FF:000038">
    <property type="entry name" value="NAD-dependent protein deacetylase sirtuin-6 isoform X2"/>
    <property type="match status" value="1"/>
</dbReference>
<protein>
    <recommendedName>
        <fullName evidence="1">protein acetyllysine N-acetyltransferase</fullName>
        <ecNumber evidence="1">2.3.1.286</ecNumber>
    </recommendedName>
</protein>
<dbReference type="GO" id="GO:0046872">
    <property type="term" value="F:metal ion binding"/>
    <property type="evidence" value="ECO:0007669"/>
    <property type="project" value="UniProtKB-KW"/>
</dbReference>
<dbReference type="EMBL" id="JANCYU010000037">
    <property type="protein sequence ID" value="KAK4526154.1"/>
    <property type="molecule type" value="Genomic_DNA"/>
</dbReference>
<dbReference type="Gene3D" id="2.20.28.200">
    <property type="match status" value="1"/>
</dbReference>
<dbReference type="GO" id="GO:0017136">
    <property type="term" value="F:histone deacetylase activity, NAD-dependent"/>
    <property type="evidence" value="ECO:0007669"/>
    <property type="project" value="TreeGrafter"/>
</dbReference>
<dbReference type="AlphaFoldDB" id="A0AAV9IFR1"/>
<dbReference type="GO" id="GO:0003714">
    <property type="term" value="F:transcription corepressor activity"/>
    <property type="evidence" value="ECO:0007669"/>
    <property type="project" value="TreeGrafter"/>
</dbReference>